<accession>A0A061SAP1</accession>
<reference evidence="1" key="1">
    <citation type="submission" date="2014-05" db="EMBL/GenBank/DDBJ databases">
        <title>The transcriptome of the halophilic microalga Tetraselmis sp. GSL018 isolated from the Great Salt Lake, Utah.</title>
        <authorList>
            <person name="Jinkerson R.E."/>
            <person name="D'Adamo S."/>
            <person name="Posewitz M.C."/>
        </authorList>
    </citation>
    <scope>NUCLEOTIDE SEQUENCE</scope>
    <source>
        <strain evidence="1">GSL018</strain>
    </source>
</reference>
<evidence type="ECO:0000313" key="1">
    <source>
        <dbReference type="EMBL" id="JAC80089.1"/>
    </source>
</evidence>
<sequence length="66" mass="7535">PMPAAPGPGHTPLETASSFLKRWESGKNTKLLLSFDLGRRRRCCYWDWERGEETGCFTSLHVRTVP</sequence>
<name>A0A061SAP1_9CHLO</name>
<proteinExistence type="predicted"/>
<protein>
    <submittedName>
        <fullName evidence="1">Uncharacterized protein</fullName>
    </submittedName>
</protein>
<organism evidence="1">
    <name type="scientific">Tetraselmis sp. GSL018</name>
    <dbReference type="NCBI Taxonomy" id="582737"/>
    <lineage>
        <taxon>Eukaryota</taxon>
        <taxon>Viridiplantae</taxon>
        <taxon>Chlorophyta</taxon>
        <taxon>core chlorophytes</taxon>
        <taxon>Chlorodendrophyceae</taxon>
        <taxon>Chlorodendrales</taxon>
        <taxon>Chlorodendraceae</taxon>
        <taxon>Tetraselmis</taxon>
    </lineage>
</organism>
<dbReference type="AlphaFoldDB" id="A0A061SAP1"/>
<feature type="non-terminal residue" evidence="1">
    <location>
        <position position="1"/>
    </location>
</feature>
<dbReference type="EMBL" id="GBEZ01005190">
    <property type="protein sequence ID" value="JAC80089.1"/>
    <property type="molecule type" value="Transcribed_RNA"/>
</dbReference>
<gene>
    <name evidence="1" type="ORF">TSPGSL018_11082</name>
</gene>